<dbReference type="GO" id="GO:0009898">
    <property type="term" value="C:cytoplasmic side of plasma membrane"/>
    <property type="evidence" value="ECO:0007669"/>
    <property type="project" value="TreeGrafter"/>
</dbReference>
<protein>
    <submittedName>
        <fullName evidence="2">Uncharacterized protein</fullName>
    </submittedName>
</protein>
<gene>
    <name evidence="2" type="ORF">CTOB1V02_LOCUS4661</name>
</gene>
<organism evidence="2">
    <name type="scientific">Cyprideis torosa</name>
    <dbReference type="NCBI Taxonomy" id="163714"/>
    <lineage>
        <taxon>Eukaryota</taxon>
        <taxon>Metazoa</taxon>
        <taxon>Ecdysozoa</taxon>
        <taxon>Arthropoda</taxon>
        <taxon>Crustacea</taxon>
        <taxon>Oligostraca</taxon>
        <taxon>Ostracoda</taxon>
        <taxon>Podocopa</taxon>
        <taxon>Podocopida</taxon>
        <taxon>Cytherocopina</taxon>
        <taxon>Cytheroidea</taxon>
        <taxon>Cytherideidae</taxon>
        <taxon>Cyprideis</taxon>
    </lineage>
</organism>
<sequence length="975" mass="105996">MEVALEKECSALGGLFQAVINDLKISSPVWDDFLSKSNKLHNVLKAMIQAFSSFLDGFQRIADAASSSKGASREIGAVLTRVNLRHRAVEAKLKTMTSAILDCLVLPLQGKLEEWKRVAVQLDKEHSRGALLLSAERSAVTASLIEERSRYCLFAACFKPVMDEERALLSEMQHVEEVMSQLEAITQDPFSLPRSSNEIIRDLQGGSSVDSASFRFQTPPSSPAQSLSAQTITSSSLSSHSRKSSVTSINSCSTSTSGGHSGGMPPSSLNAPFPSPTLPGMAKAPPCSLDQSTVSASSHNSNPSATTSISSQSGTPSSSGSGAPLRVMSISSEDSGFTSQDTLYLQLTSSIGAAADGQNSRCQPSSPEARGPNAVAGGPNGGPNNPIGTWPNLTETQRAQGMMPGLPNIGERPHTISTAYEHGGLHLRPPLTSHTFHPPPSDGASTCSGFASDIPSTPEEATPTSGEQPMGGLGATNNNMAAHSNASSRRPSNASDFNPRSSLPPSPSKPKPPVPPRVNSELSTVSPPERPPHPPPPSLGTPRTPGREYLIDETIYANLSDVEATPYAQETPPLPSFPPPPTDLELAEMAADSIRDICIEEEQRLTRTSLAVVEQTPPPPPPPEGFTRSHSQPANTKEGSPCIEHPHLSVAEAIRNLSARDLSDHDMHNQRGALAGRTQPPANQRSSYMAGSTHSPTGTVRRSQSVRSPEEHNRRLLATGSTELTLSSERVQLIKTLNAQFAQQQAQRVIQQSDVRRNFNQIYREEVTTREAEFRPSAHVLPSVPSMIPEDLPYEQPRPPQEQHHGAAYYYHQLMTQQQQHLYQAPLEAHLNFHQQHAEPIYRSLGVHPHQAGGSQQQKSKRSYMVDLNAMRSWSPPREIVRSPSEVTRLSQQMSRDHLLHEIRRGTSLRRVSSGRHHSAQPPAHSYSLEEGHLQHRGRQQAEYTYQRSHSQQPPSSRQPRATRFTDFQGRETAF</sequence>
<feature type="compositionally biased region" description="Low complexity" evidence="1">
    <location>
        <begin position="517"/>
        <end position="527"/>
    </location>
</feature>
<accession>A0A7R8W876</accession>
<dbReference type="EMBL" id="OB660918">
    <property type="protein sequence ID" value="CAD7226746.1"/>
    <property type="molecule type" value="Genomic_DNA"/>
</dbReference>
<dbReference type="PANTHER" id="PTHR15708">
    <property type="entry name" value="ACTIN BUNDLING/MISSING IN METASTASIS-RELATED"/>
    <property type="match status" value="1"/>
</dbReference>
<dbReference type="GO" id="GO:0007009">
    <property type="term" value="P:plasma membrane organization"/>
    <property type="evidence" value="ECO:0007669"/>
    <property type="project" value="InterPro"/>
</dbReference>
<feature type="compositionally biased region" description="Low complexity" evidence="1">
    <location>
        <begin position="217"/>
        <end position="268"/>
    </location>
</feature>
<dbReference type="PROSITE" id="PS51338">
    <property type="entry name" value="IMD"/>
    <property type="match status" value="1"/>
</dbReference>
<feature type="region of interest" description="Disordered" evidence="1">
    <location>
        <begin position="672"/>
        <end position="721"/>
    </location>
</feature>
<dbReference type="PANTHER" id="PTHR15708:SF4">
    <property type="entry name" value="FI21477P1-RELATED"/>
    <property type="match status" value="1"/>
</dbReference>
<feature type="compositionally biased region" description="Low complexity" evidence="1">
    <location>
        <begin position="306"/>
        <end position="322"/>
    </location>
</feature>
<feature type="compositionally biased region" description="Polar residues" evidence="1">
    <location>
        <begin position="628"/>
        <end position="638"/>
    </location>
</feature>
<dbReference type="PROSITE" id="PS51082">
    <property type="entry name" value="WH2"/>
    <property type="match status" value="1"/>
</dbReference>
<feature type="compositionally biased region" description="Polar residues" evidence="1">
    <location>
        <begin position="355"/>
        <end position="366"/>
    </location>
</feature>
<feature type="region of interest" description="Disordered" evidence="1">
    <location>
        <begin position="210"/>
        <end position="327"/>
    </location>
</feature>
<dbReference type="InterPro" id="IPR030127">
    <property type="entry name" value="MTSS1/MTSS2"/>
</dbReference>
<feature type="compositionally biased region" description="Low complexity" evidence="1">
    <location>
        <begin position="371"/>
        <end position="389"/>
    </location>
</feature>
<dbReference type="GO" id="GO:0003779">
    <property type="term" value="F:actin binding"/>
    <property type="evidence" value="ECO:0007669"/>
    <property type="project" value="InterPro"/>
</dbReference>
<name>A0A7R8W876_9CRUS</name>
<dbReference type="AlphaFoldDB" id="A0A7R8W876"/>
<feature type="region of interest" description="Disordered" evidence="1">
    <location>
        <begin position="876"/>
        <end position="975"/>
    </location>
</feature>
<feature type="compositionally biased region" description="Low complexity" evidence="1">
    <location>
        <begin position="475"/>
        <end position="501"/>
    </location>
</feature>
<dbReference type="OrthoDB" id="10061327at2759"/>
<evidence type="ECO:0000313" key="2">
    <source>
        <dbReference type="EMBL" id="CAD7226746.1"/>
    </source>
</evidence>
<dbReference type="InterPro" id="IPR013606">
    <property type="entry name" value="I-BAR_dom"/>
</dbReference>
<feature type="compositionally biased region" description="Low complexity" evidence="1">
    <location>
        <begin position="947"/>
        <end position="960"/>
    </location>
</feature>
<dbReference type="InterPro" id="IPR027267">
    <property type="entry name" value="AH/BAR_dom_sf"/>
</dbReference>
<evidence type="ECO:0000256" key="1">
    <source>
        <dbReference type="SAM" id="MobiDB-lite"/>
    </source>
</evidence>
<dbReference type="GO" id="GO:0005543">
    <property type="term" value="F:phospholipid binding"/>
    <property type="evidence" value="ECO:0007669"/>
    <property type="project" value="TreeGrafter"/>
</dbReference>
<dbReference type="Pfam" id="PF08397">
    <property type="entry name" value="IMD"/>
    <property type="match status" value="1"/>
</dbReference>
<feature type="region of interest" description="Disordered" evidence="1">
    <location>
        <begin position="355"/>
        <end position="389"/>
    </location>
</feature>
<feature type="compositionally biased region" description="Pro residues" evidence="1">
    <location>
        <begin position="502"/>
        <end position="516"/>
    </location>
</feature>
<dbReference type="GO" id="GO:0015629">
    <property type="term" value="C:actin cytoskeleton"/>
    <property type="evidence" value="ECO:0007669"/>
    <property type="project" value="TreeGrafter"/>
</dbReference>
<dbReference type="SUPFAM" id="SSF103657">
    <property type="entry name" value="BAR/IMD domain-like"/>
    <property type="match status" value="1"/>
</dbReference>
<dbReference type="InterPro" id="IPR003124">
    <property type="entry name" value="WH2_dom"/>
</dbReference>
<feature type="region of interest" description="Disordered" evidence="1">
    <location>
        <begin position="613"/>
        <end position="643"/>
    </location>
</feature>
<proteinExistence type="predicted"/>
<feature type="compositionally biased region" description="Polar residues" evidence="1">
    <location>
        <begin position="885"/>
        <end position="894"/>
    </location>
</feature>
<feature type="compositionally biased region" description="Basic and acidic residues" evidence="1">
    <location>
        <begin position="895"/>
        <end position="905"/>
    </location>
</feature>
<reference evidence="2" key="1">
    <citation type="submission" date="2020-11" db="EMBL/GenBank/DDBJ databases">
        <authorList>
            <person name="Tran Van P."/>
        </authorList>
    </citation>
    <scope>NUCLEOTIDE SEQUENCE</scope>
</reference>
<feature type="compositionally biased region" description="Polar residues" evidence="1">
    <location>
        <begin position="680"/>
        <end position="707"/>
    </location>
</feature>
<feature type="compositionally biased region" description="Polar residues" evidence="1">
    <location>
        <begin position="289"/>
        <end position="305"/>
    </location>
</feature>
<dbReference type="Gene3D" id="1.20.1270.60">
    <property type="entry name" value="Arfaptin homology (AH) domain/BAR domain"/>
    <property type="match status" value="2"/>
</dbReference>
<feature type="region of interest" description="Disordered" evidence="1">
    <location>
        <begin position="424"/>
        <end position="549"/>
    </location>
</feature>
<dbReference type="GO" id="GO:0030031">
    <property type="term" value="P:cell projection assembly"/>
    <property type="evidence" value="ECO:0007669"/>
    <property type="project" value="TreeGrafter"/>
</dbReference>